<gene>
    <name evidence="2" type="ORF">ACFOKA_16680</name>
</gene>
<dbReference type="SUPFAM" id="SSF144064">
    <property type="entry name" value="Heme iron utilization protein-like"/>
    <property type="match status" value="1"/>
</dbReference>
<reference evidence="3" key="1">
    <citation type="journal article" date="2019" name="Int. J. Syst. Evol. Microbiol.">
        <title>The Global Catalogue of Microorganisms (GCM) 10K type strain sequencing project: providing services to taxonomists for standard genome sequencing and annotation.</title>
        <authorList>
            <consortium name="The Broad Institute Genomics Platform"/>
            <consortium name="The Broad Institute Genome Sequencing Center for Infectious Disease"/>
            <person name="Wu L."/>
            <person name="Ma J."/>
        </authorList>
    </citation>
    <scope>NUCLEOTIDE SEQUENCE [LARGE SCALE GENOMIC DNA]</scope>
    <source>
        <strain evidence="3">KCTC 62164</strain>
    </source>
</reference>
<keyword evidence="1" id="KW-0732">Signal</keyword>
<dbReference type="Proteomes" id="UP001595444">
    <property type="component" value="Unassembled WGS sequence"/>
</dbReference>
<evidence type="ECO:0000256" key="1">
    <source>
        <dbReference type="SAM" id="SignalP"/>
    </source>
</evidence>
<protein>
    <submittedName>
        <fullName evidence="2">ChuX/HutX family heme-like substrate-binding protein</fullName>
    </submittedName>
</protein>
<proteinExistence type="predicted"/>
<sequence length="216" mass="22941">MKKLTYSIPFIAMVIASSGVAKAHSNYEQQFCATADEKALVTDFVTNKRPGKPLPVAARTLDILEGKVATSLPSDLTVGTLGSPEVFKKVWASVEAWGAETSVGLVFTENKVHTFVVPSLVPMTQPGDGPLADLYADNGNGIHSHVDPTDVKAIYAAKLPAGDGFTRTLSFYDSKGGLIWALIAGEANGKGEKAAIDGFEETWKLIASMPQACMTH</sequence>
<dbReference type="EMBL" id="JBHRSL010000027">
    <property type="protein sequence ID" value="MFC3053537.1"/>
    <property type="molecule type" value="Genomic_DNA"/>
</dbReference>
<comment type="caution">
    <text evidence="2">The sequence shown here is derived from an EMBL/GenBank/DDBJ whole genome shotgun (WGS) entry which is preliminary data.</text>
</comment>
<keyword evidence="3" id="KW-1185">Reference proteome</keyword>
<name>A0ABV7D8M1_9PROT</name>
<accession>A0ABV7D8M1</accession>
<feature type="signal peptide" evidence="1">
    <location>
        <begin position="1"/>
        <end position="23"/>
    </location>
</feature>
<dbReference type="InterPro" id="IPR053733">
    <property type="entry name" value="Heme_Transport_Util_sf"/>
</dbReference>
<organism evidence="2 3">
    <name type="scientific">Kordiimonas pumila</name>
    <dbReference type="NCBI Taxonomy" id="2161677"/>
    <lineage>
        <taxon>Bacteria</taxon>
        <taxon>Pseudomonadati</taxon>
        <taxon>Pseudomonadota</taxon>
        <taxon>Alphaproteobacteria</taxon>
        <taxon>Kordiimonadales</taxon>
        <taxon>Kordiimonadaceae</taxon>
        <taxon>Kordiimonas</taxon>
    </lineage>
</organism>
<dbReference type="InterPro" id="IPR010413">
    <property type="entry name" value="HutX-like"/>
</dbReference>
<evidence type="ECO:0000313" key="2">
    <source>
        <dbReference type="EMBL" id="MFC3053537.1"/>
    </source>
</evidence>
<dbReference type="Gene3D" id="3.40.1570.10">
    <property type="entry name" value="HemS/ChuS/ChuX like domains"/>
    <property type="match status" value="1"/>
</dbReference>
<dbReference type="Pfam" id="PF06228">
    <property type="entry name" value="ChuX_HutX"/>
    <property type="match status" value="1"/>
</dbReference>
<feature type="chain" id="PRO_5046988291" evidence="1">
    <location>
        <begin position="24"/>
        <end position="216"/>
    </location>
</feature>
<evidence type="ECO:0000313" key="3">
    <source>
        <dbReference type="Proteomes" id="UP001595444"/>
    </source>
</evidence>
<dbReference type="RefSeq" id="WP_194215509.1">
    <property type="nucleotide sequence ID" value="NZ_CP061205.1"/>
</dbReference>